<dbReference type="InterPro" id="IPR011009">
    <property type="entry name" value="Kinase-like_dom_sf"/>
</dbReference>
<dbReference type="Proteomes" id="UP000266673">
    <property type="component" value="Unassembled WGS sequence"/>
</dbReference>
<dbReference type="EMBL" id="QKWP01000176">
    <property type="protein sequence ID" value="RIB25399.1"/>
    <property type="molecule type" value="Genomic_DNA"/>
</dbReference>
<dbReference type="OrthoDB" id="3205772at2759"/>
<feature type="non-terminal residue" evidence="1">
    <location>
        <position position="123"/>
    </location>
</feature>
<dbReference type="STRING" id="44941.A0A397VWP2"/>
<sequence>MWEISSGSIAFSKYDGDDQNLVTGICLNGLRPNIHESTATCYAELLKQCWDNDPNKRPTALEIYETITNWRNDSKILSEFKKFDKEIVVENDQSNINVDDNLIYSSKLIDFITNDGISDNLFV</sequence>
<proteinExistence type="predicted"/>
<comment type="caution">
    <text evidence="1">The sequence shown here is derived from an EMBL/GenBank/DDBJ whole genome shotgun (WGS) entry which is preliminary data.</text>
</comment>
<reference evidence="1 2" key="1">
    <citation type="submission" date="2018-06" db="EMBL/GenBank/DDBJ databases">
        <title>Comparative genomics reveals the genomic features of Rhizophagus irregularis, R. cerebriforme, R. diaphanum and Gigaspora rosea, and their symbiotic lifestyle signature.</title>
        <authorList>
            <person name="Morin E."/>
            <person name="San Clemente H."/>
            <person name="Chen E.C.H."/>
            <person name="De La Providencia I."/>
            <person name="Hainaut M."/>
            <person name="Kuo A."/>
            <person name="Kohler A."/>
            <person name="Murat C."/>
            <person name="Tang N."/>
            <person name="Roy S."/>
            <person name="Loubradou J."/>
            <person name="Henrissat B."/>
            <person name="Grigoriev I.V."/>
            <person name="Corradi N."/>
            <person name="Roux C."/>
            <person name="Martin F.M."/>
        </authorList>
    </citation>
    <scope>NUCLEOTIDE SEQUENCE [LARGE SCALE GENOMIC DNA]</scope>
    <source>
        <strain evidence="1 2">DAOM 194757</strain>
    </source>
</reference>
<keyword evidence="2" id="KW-1185">Reference proteome</keyword>
<dbReference type="Gene3D" id="1.10.510.10">
    <property type="entry name" value="Transferase(Phosphotransferase) domain 1"/>
    <property type="match status" value="1"/>
</dbReference>
<gene>
    <name evidence="1" type="ORF">C2G38_1997388</name>
</gene>
<organism evidence="1 2">
    <name type="scientific">Gigaspora rosea</name>
    <dbReference type="NCBI Taxonomy" id="44941"/>
    <lineage>
        <taxon>Eukaryota</taxon>
        <taxon>Fungi</taxon>
        <taxon>Fungi incertae sedis</taxon>
        <taxon>Mucoromycota</taxon>
        <taxon>Glomeromycotina</taxon>
        <taxon>Glomeromycetes</taxon>
        <taxon>Diversisporales</taxon>
        <taxon>Gigasporaceae</taxon>
        <taxon>Gigaspora</taxon>
    </lineage>
</organism>
<dbReference type="AlphaFoldDB" id="A0A397VWP2"/>
<name>A0A397VWP2_9GLOM</name>
<protein>
    <recommendedName>
        <fullName evidence="3">Serine-threonine/tyrosine-protein kinase catalytic domain-containing protein</fullName>
    </recommendedName>
</protein>
<evidence type="ECO:0000313" key="2">
    <source>
        <dbReference type="Proteomes" id="UP000266673"/>
    </source>
</evidence>
<dbReference type="SUPFAM" id="SSF56112">
    <property type="entry name" value="Protein kinase-like (PK-like)"/>
    <property type="match status" value="1"/>
</dbReference>
<evidence type="ECO:0000313" key="1">
    <source>
        <dbReference type="EMBL" id="RIB25399.1"/>
    </source>
</evidence>
<evidence type="ECO:0008006" key="3">
    <source>
        <dbReference type="Google" id="ProtNLM"/>
    </source>
</evidence>
<accession>A0A397VWP2</accession>